<evidence type="ECO:0000313" key="4">
    <source>
        <dbReference type="Proteomes" id="UP000605201"/>
    </source>
</evidence>
<evidence type="ECO:0000256" key="1">
    <source>
        <dbReference type="ARBA" id="ARBA00006611"/>
    </source>
</evidence>
<dbReference type="InterPro" id="IPR027417">
    <property type="entry name" value="P-loop_NTPase"/>
</dbReference>
<reference evidence="3 4" key="1">
    <citation type="submission" date="2020-08" db="EMBL/GenBank/DDBJ databases">
        <title>Bridging the membrane lipid divide: bacteria of the FCB group superphylum have the potential to synthesize archaeal ether lipids.</title>
        <authorList>
            <person name="Villanueva L."/>
            <person name="Von Meijenfeldt F.A.B."/>
            <person name="Westbye A.B."/>
            <person name="Yadav S."/>
            <person name="Hopmans E.C."/>
            <person name="Dutilh B.E."/>
            <person name="Sinninghe Damste J.S."/>
        </authorList>
    </citation>
    <scope>NUCLEOTIDE SEQUENCE [LARGE SCALE GENOMIC DNA]</scope>
    <source>
        <strain evidence="3">NIOZ-UU17</strain>
    </source>
</reference>
<dbReference type="Gene3D" id="3.30.450.90">
    <property type="match status" value="1"/>
</dbReference>
<dbReference type="AlphaFoldDB" id="A0A8J6P146"/>
<dbReference type="Pfam" id="PF00437">
    <property type="entry name" value="T2SSE"/>
    <property type="match status" value="1"/>
</dbReference>
<comment type="caution">
    <text evidence="3">The sequence shown here is derived from an EMBL/GenBank/DDBJ whole genome shotgun (WGS) entry which is preliminary data.</text>
</comment>
<accession>A0A8J6P146</accession>
<dbReference type="InterPro" id="IPR050921">
    <property type="entry name" value="T4SS_GSP_E_ATPase"/>
</dbReference>
<dbReference type="Proteomes" id="UP000605201">
    <property type="component" value="Unassembled WGS sequence"/>
</dbReference>
<dbReference type="InterPro" id="IPR001482">
    <property type="entry name" value="T2SS/T4SS_dom"/>
</dbReference>
<dbReference type="PANTHER" id="PTHR30486">
    <property type="entry name" value="TWITCHING MOTILITY PROTEIN PILT"/>
    <property type="match status" value="1"/>
</dbReference>
<feature type="domain" description="Bacterial type II secretion system protein E" evidence="2">
    <location>
        <begin position="117"/>
        <end position="235"/>
    </location>
</feature>
<name>A0A8J6P146_9BACT</name>
<protein>
    <submittedName>
        <fullName evidence="3">Flp pilus assembly complex ATPase component TadA</fullName>
    </submittedName>
</protein>
<dbReference type="Gene3D" id="3.40.50.300">
    <property type="entry name" value="P-loop containing nucleotide triphosphate hydrolases"/>
    <property type="match status" value="1"/>
</dbReference>
<gene>
    <name evidence="3" type="primary">tadA</name>
    <name evidence="3" type="ORF">H8D96_15800</name>
</gene>
<comment type="similarity">
    <text evidence="1">Belongs to the GSP E family.</text>
</comment>
<organism evidence="3 4">
    <name type="scientific">Candidatus Desulfatibia vada</name>
    <dbReference type="NCBI Taxonomy" id="2841696"/>
    <lineage>
        <taxon>Bacteria</taxon>
        <taxon>Pseudomonadati</taxon>
        <taxon>Thermodesulfobacteriota</taxon>
        <taxon>Desulfobacteria</taxon>
        <taxon>Desulfobacterales</taxon>
        <taxon>Desulfobacterales incertae sedis</taxon>
        <taxon>Candidatus Desulfatibia</taxon>
    </lineage>
</organism>
<sequence>MVTMSEYFQVAQEKQASDIYFSVGSCPWLKIDDELHPLNTHPVLSKPEIEGLAREVLAPEQLQNFEARKDMIDACTIQGQGRLRVILSKGRGGLAMACRLIPLEVPKFETLGLPHILKRLVSAGSGLILVIGSAGSGKTTTLASLVNHINNSSQKSIVTIEQPVEFLHTNNRSYIEQIQPHDTGIRFDKLWHAGFLKTADVIVIDGLQKCETVSLGLSAAAKGLLVLAALESNGGVAEVLKNIFDACPFAERENQRRLLARTLRGAIWQHLFPLKGHPGFKPAVEILINDRVISHMISQPGNLHLVRPTMAAGRIKGMQTMHQALETLRQESLVKEKFISSFEDSMLAYYVYPVKEAF</sequence>
<dbReference type="EMBL" id="JACNIG010000294">
    <property type="protein sequence ID" value="MBC8433375.1"/>
    <property type="molecule type" value="Genomic_DNA"/>
</dbReference>
<dbReference type="SUPFAM" id="SSF52540">
    <property type="entry name" value="P-loop containing nucleoside triphosphate hydrolases"/>
    <property type="match status" value="1"/>
</dbReference>
<evidence type="ECO:0000313" key="3">
    <source>
        <dbReference type="EMBL" id="MBC8433375.1"/>
    </source>
</evidence>
<dbReference type="GO" id="GO:0016887">
    <property type="term" value="F:ATP hydrolysis activity"/>
    <property type="evidence" value="ECO:0007669"/>
    <property type="project" value="InterPro"/>
</dbReference>
<proteinExistence type="inferred from homology"/>
<evidence type="ECO:0000259" key="2">
    <source>
        <dbReference type="Pfam" id="PF00437"/>
    </source>
</evidence>